<protein>
    <submittedName>
        <fullName evidence="6">LysR family transcriptional regulator</fullName>
    </submittedName>
</protein>
<dbReference type="FunFam" id="1.10.10.10:FF:000001">
    <property type="entry name" value="LysR family transcriptional regulator"/>
    <property type="match status" value="1"/>
</dbReference>
<dbReference type="InterPro" id="IPR005119">
    <property type="entry name" value="LysR_subst-bd"/>
</dbReference>
<dbReference type="CDD" id="cd05466">
    <property type="entry name" value="PBP2_LTTR_substrate"/>
    <property type="match status" value="1"/>
</dbReference>
<feature type="domain" description="HTH lysR-type" evidence="5">
    <location>
        <begin position="2"/>
        <end position="59"/>
    </location>
</feature>
<dbReference type="SUPFAM" id="SSF46785">
    <property type="entry name" value="Winged helix' DNA-binding domain"/>
    <property type="match status" value="1"/>
</dbReference>
<evidence type="ECO:0000256" key="4">
    <source>
        <dbReference type="ARBA" id="ARBA00023163"/>
    </source>
</evidence>
<dbReference type="InterPro" id="IPR000847">
    <property type="entry name" value="LysR_HTH_N"/>
</dbReference>
<dbReference type="KEGG" id="pus:CKA81_16320"/>
<evidence type="ECO:0000256" key="1">
    <source>
        <dbReference type="ARBA" id="ARBA00009437"/>
    </source>
</evidence>
<dbReference type="InterPro" id="IPR036390">
    <property type="entry name" value="WH_DNA-bd_sf"/>
</dbReference>
<evidence type="ECO:0000256" key="3">
    <source>
        <dbReference type="ARBA" id="ARBA00023125"/>
    </source>
</evidence>
<dbReference type="RefSeq" id="WP_128356245.1">
    <property type="nucleotide sequence ID" value="NZ_CP022987.1"/>
</dbReference>
<dbReference type="AlphaFoldDB" id="A0A410GG33"/>
<evidence type="ECO:0000313" key="6">
    <source>
        <dbReference type="EMBL" id="QAA95251.1"/>
    </source>
</evidence>
<organism evidence="6 7">
    <name type="scientific">Pollutimonas thiosulfatoxidans</name>
    <dbReference type="NCBI Taxonomy" id="2028345"/>
    <lineage>
        <taxon>Bacteria</taxon>
        <taxon>Pseudomonadati</taxon>
        <taxon>Pseudomonadota</taxon>
        <taxon>Betaproteobacteria</taxon>
        <taxon>Burkholderiales</taxon>
        <taxon>Alcaligenaceae</taxon>
        <taxon>Pollutimonas</taxon>
    </lineage>
</organism>
<dbReference type="SUPFAM" id="SSF53850">
    <property type="entry name" value="Periplasmic binding protein-like II"/>
    <property type="match status" value="1"/>
</dbReference>
<dbReference type="PROSITE" id="PS50931">
    <property type="entry name" value="HTH_LYSR"/>
    <property type="match status" value="1"/>
</dbReference>
<reference evidence="6 7" key="1">
    <citation type="submission" date="2017-08" db="EMBL/GenBank/DDBJ databases">
        <authorList>
            <person name="Park S.-J."/>
            <person name="Kim H."/>
        </authorList>
    </citation>
    <scope>NUCLEOTIDE SEQUENCE [LARGE SCALE GENOMIC DNA]</scope>
    <source>
        <strain evidence="7">ye3</strain>
    </source>
</reference>
<dbReference type="Proteomes" id="UP000283474">
    <property type="component" value="Chromosome"/>
</dbReference>
<dbReference type="Gene3D" id="1.10.10.10">
    <property type="entry name" value="Winged helix-like DNA-binding domain superfamily/Winged helix DNA-binding domain"/>
    <property type="match status" value="1"/>
</dbReference>
<dbReference type="EMBL" id="CP022987">
    <property type="protein sequence ID" value="QAA95251.1"/>
    <property type="molecule type" value="Genomic_DNA"/>
</dbReference>
<dbReference type="OrthoDB" id="9803735at2"/>
<keyword evidence="2" id="KW-0805">Transcription regulation</keyword>
<dbReference type="Pfam" id="PF00126">
    <property type="entry name" value="HTH_1"/>
    <property type="match status" value="1"/>
</dbReference>
<evidence type="ECO:0000313" key="7">
    <source>
        <dbReference type="Proteomes" id="UP000283474"/>
    </source>
</evidence>
<dbReference type="GO" id="GO:0003700">
    <property type="term" value="F:DNA-binding transcription factor activity"/>
    <property type="evidence" value="ECO:0007669"/>
    <property type="project" value="InterPro"/>
</dbReference>
<sequence length="301" mass="33168">MIDFKQIDAFVWVAELGSFRAAAEKLNTTQPAISQRIAAMEATMAVRLFERGARGIKLTEKGQELLSHAQRMLALRNEMMTVAKAQNAVRGTLRLGSSETLVQTWLHHLIDELHQRYPALVVELHVDTTHVLRSQLAAHQIDLAMLVGPTHEPRESDLHLCDYDLAWVASPGLKLHGRPVTVAELGQYPVITYPSASLPYHAVRTLLQEAGIKSPRIYGSASMSTIVQMTLRGIGPSVIASALISQEVAEGKLFVLDVDKTPAPLSFYACWVESPDSHTVRTVARLAQRIAKRAANEPTET</sequence>
<dbReference type="PANTHER" id="PTHR30126:SF77">
    <property type="entry name" value="TRANSCRIPTIONAL REGULATORY PROTEIN"/>
    <property type="match status" value="1"/>
</dbReference>
<name>A0A410GG33_9BURK</name>
<keyword evidence="7" id="KW-1185">Reference proteome</keyword>
<dbReference type="PRINTS" id="PR00039">
    <property type="entry name" value="HTHLYSR"/>
</dbReference>
<dbReference type="PANTHER" id="PTHR30126">
    <property type="entry name" value="HTH-TYPE TRANSCRIPTIONAL REGULATOR"/>
    <property type="match status" value="1"/>
</dbReference>
<proteinExistence type="inferred from homology"/>
<dbReference type="GO" id="GO:0000976">
    <property type="term" value="F:transcription cis-regulatory region binding"/>
    <property type="evidence" value="ECO:0007669"/>
    <property type="project" value="TreeGrafter"/>
</dbReference>
<evidence type="ECO:0000256" key="2">
    <source>
        <dbReference type="ARBA" id="ARBA00023015"/>
    </source>
</evidence>
<dbReference type="InterPro" id="IPR036388">
    <property type="entry name" value="WH-like_DNA-bd_sf"/>
</dbReference>
<accession>A0A410GG33</accession>
<evidence type="ECO:0000259" key="5">
    <source>
        <dbReference type="PROSITE" id="PS50931"/>
    </source>
</evidence>
<dbReference type="Gene3D" id="3.40.190.10">
    <property type="entry name" value="Periplasmic binding protein-like II"/>
    <property type="match status" value="2"/>
</dbReference>
<keyword evidence="4" id="KW-0804">Transcription</keyword>
<gene>
    <name evidence="6" type="ORF">CKA81_16320</name>
</gene>
<keyword evidence="3" id="KW-0238">DNA-binding</keyword>
<comment type="similarity">
    <text evidence="1">Belongs to the LysR transcriptional regulatory family.</text>
</comment>
<dbReference type="Pfam" id="PF03466">
    <property type="entry name" value="LysR_substrate"/>
    <property type="match status" value="1"/>
</dbReference>